<keyword evidence="1" id="KW-0812">Transmembrane</keyword>
<keyword evidence="4" id="KW-1185">Reference proteome</keyword>
<dbReference type="Pfam" id="PF16760">
    <property type="entry name" value="CBM53"/>
    <property type="match status" value="1"/>
</dbReference>
<feature type="domain" description="Carbohydrate binding module family 25" evidence="2">
    <location>
        <begin position="132"/>
        <end position="212"/>
    </location>
</feature>
<feature type="transmembrane region" description="Helical" evidence="1">
    <location>
        <begin position="45"/>
        <end position="68"/>
    </location>
</feature>
<dbReference type="Proteomes" id="UP000326912">
    <property type="component" value="Unassembled WGS sequence"/>
</dbReference>
<evidence type="ECO:0000256" key="1">
    <source>
        <dbReference type="SAM" id="Phobius"/>
    </source>
</evidence>
<dbReference type="Gene3D" id="2.60.40.10">
    <property type="entry name" value="Immunoglobulins"/>
    <property type="match status" value="1"/>
</dbReference>
<dbReference type="InterPro" id="IPR013783">
    <property type="entry name" value="Ig-like_fold"/>
</dbReference>
<keyword evidence="1" id="KW-0472">Membrane</keyword>
<feature type="transmembrane region" description="Helical" evidence="1">
    <location>
        <begin position="74"/>
        <end position="92"/>
    </location>
</feature>
<protein>
    <recommendedName>
        <fullName evidence="2">Carbohydrate binding module family 25 domain-containing protein</fullName>
    </recommendedName>
</protein>
<sequence length="220" mass="24434">MYTYRPTRDGQKLTDEYNPEFANLQRNKSKPKSSLKKVARPHSRILPTLFSLCTLAFMFSLLLLGGLFQVNSSSMGGLFFAFIVACITITSIHNSFNKTSIKLQQQSMPIPSSLQDTTSIAVVSSTSPPIANKAVTIIYQGAMAANATNILMHWGYNNWNSVTDTQMTKQSDGTWHALIAVPFAATSLNMTFCNQSNQWDNNNNNSYQLTVLNITNNQDC</sequence>
<evidence type="ECO:0000259" key="2">
    <source>
        <dbReference type="SMART" id="SM01066"/>
    </source>
</evidence>
<organism evidence="3 4">
    <name type="scientific">Dictyobacter vulcani</name>
    <dbReference type="NCBI Taxonomy" id="2607529"/>
    <lineage>
        <taxon>Bacteria</taxon>
        <taxon>Bacillati</taxon>
        <taxon>Chloroflexota</taxon>
        <taxon>Ktedonobacteria</taxon>
        <taxon>Ktedonobacterales</taxon>
        <taxon>Dictyobacteraceae</taxon>
        <taxon>Dictyobacter</taxon>
    </lineage>
</organism>
<accession>A0A5J4KW19</accession>
<dbReference type="GO" id="GO:2001070">
    <property type="term" value="F:starch binding"/>
    <property type="evidence" value="ECO:0007669"/>
    <property type="project" value="InterPro"/>
</dbReference>
<dbReference type="EMBL" id="BKZW01000003">
    <property type="protein sequence ID" value="GER91342.1"/>
    <property type="molecule type" value="Genomic_DNA"/>
</dbReference>
<evidence type="ECO:0000313" key="4">
    <source>
        <dbReference type="Proteomes" id="UP000326912"/>
    </source>
</evidence>
<evidence type="ECO:0000313" key="3">
    <source>
        <dbReference type="EMBL" id="GER91342.1"/>
    </source>
</evidence>
<dbReference type="AlphaFoldDB" id="A0A5J4KW19"/>
<comment type="caution">
    <text evidence="3">The sequence shown here is derived from an EMBL/GenBank/DDBJ whole genome shotgun (WGS) entry which is preliminary data.</text>
</comment>
<gene>
    <name evidence="3" type="ORF">KDW_55040</name>
</gene>
<reference evidence="3 4" key="1">
    <citation type="submission" date="2019-10" db="EMBL/GenBank/DDBJ databases">
        <title>Dictyobacter vulcani sp. nov., within the class Ktedonobacteria, isolated from soil of volcanic Mt. Zao.</title>
        <authorList>
            <person name="Zheng Y."/>
            <person name="Wang C.M."/>
            <person name="Sakai Y."/>
            <person name="Abe K."/>
            <person name="Yokota A."/>
            <person name="Yabe S."/>
        </authorList>
    </citation>
    <scope>NUCLEOTIDE SEQUENCE [LARGE SCALE GENOMIC DNA]</scope>
    <source>
        <strain evidence="3 4">W12</strain>
    </source>
</reference>
<dbReference type="InterPro" id="IPR005085">
    <property type="entry name" value="CBM25"/>
</dbReference>
<name>A0A5J4KW19_9CHLR</name>
<dbReference type="SMART" id="SM01066">
    <property type="entry name" value="CBM_25"/>
    <property type="match status" value="1"/>
</dbReference>
<keyword evidence="1" id="KW-1133">Transmembrane helix</keyword>
<proteinExistence type="predicted"/>